<evidence type="ECO:0000256" key="7">
    <source>
        <dbReference type="RuleBase" id="RU003410"/>
    </source>
</evidence>
<dbReference type="InterPro" id="IPR013509">
    <property type="entry name" value="RNR_lsu_N"/>
</dbReference>
<sequence length="473" mass="54628">MDSGIDSKNTNFMYVIKRDGRKERVSFDKILRRIEILCERTKLDRINTIEIAKETINGLYDGITTEEIDHFAAVNCAEKIRNDPQYDRLATALCISRLHKMTSKYFIEVTQKLYDNKDKFGKSNPLVTDEYLEFVKNNIERIQEALDFMKDYDFDYFGFKTLEKAYLHRILGNNTVLPKNETNVTKKEVPKNKPDIKKEDAIKEQKGYIVERPQHLWMRVAIGLNLNNIDNAIETYKSLSDRKFIFGSPTLYNAGSKTPQLSSCFLLYMPDSIEGIYDTIKDTALISKRAGGIGISMSDIRASGSTIRGTNGVTNGPVPFIQELNWTGRAVNQGSRRAGAIAIYIEPWHADIFHFCELRSNKKKEEECARDIFMALWIPDLFMKRVQTDGIWSLMCPDECPGLTTSYGESFEKLYEQYEKEGRYKKQVRAKDLWFHILTQQVENGMPYMLYKDNINRQSNQKNLGVIKSSNLN</sequence>
<evidence type="ECO:0000256" key="6">
    <source>
        <dbReference type="PROSITE-ProRule" id="PRU00492"/>
    </source>
</evidence>
<evidence type="ECO:0000256" key="4">
    <source>
        <dbReference type="ARBA" id="ARBA00023002"/>
    </source>
</evidence>
<dbReference type="EMBL" id="KY684109">
    <property type="protein sequence ID" value="ARF11851.1"/>
    <property type="molecule type" value="Genomic_DNA"/>
</dbReference>
<evidence type="ECO:0000313" key="9">
    <source>
        <dbReference type="EMBL" id="ARF11851.1"/>
    </source>
</evidence>
<accession>A0A1V0SJL3</accession>
<keyword evidence="5 7" id="KW-0215">Deoxyribonucleotide synthesis</keyword>
<feature type="domain" description="ATP-cone" evidence="8">
    <location>
        <begin position="13"/>
        <end position="104"/>
    </location>
</feature>
<name>A0A1V0SJL3_9VIRU</name>
<dbReference type="SUPFAM" id="SSF51998">
    <property type="entry name" value="PFL-like glycyl radical enzymes"/>
    <property type="match status" value="1"/>
</dbReference>
<dbReference type="GO" id="GO:0005524">
    <property type="term" value="F:ATP binding"/>
    <property type="evidence" value="ECO:0007669"/>
    <property type="project" value="UniProtKB-UniRule"/>
</dbReference>
<dbReference type="InterPro" id="IPR008926">
    <property type="entry name" value="RNR_R1-su_N"/>
</dbReference>
<comment type="function">
    <text evidence="7">Provides the precursors necessary for DNA synthesis. Catalyzes the biosynthesis of deoxyribonucleotides from the corresponding ribonucleotides.</text>
</comment>
<keyword evidence="4 7" id="KW-0560">Oxidoreductase</keyword>
<dbReference type="InterPro" id="IPR039718">
    <property type="entry name" value="Rrm1"/>
</dbReference>
<comment type="catalytic activity">
    <reaction evidence="7">
        <text>a 2'-deoxyribonucleoside 5'-diphosphate + [thioredoxin]-disulfide + H2O = a ribonucleoside 5'-diphosphate + [thioredoxin]-dithiol</text>
        <dbReference type="Rhea" id="RHEA:23252"/>
        <dbReference type="Rhea" id="RHEA-COMP:10698"/>
        <dbReference type="Rhea" id="RHEA-COMP:10700"/>
        <dbReference type="ChEBI" id="CHEBI:15377"/>
        <dbReference type="ChEBI" id="CHEBI:29950"/>
        <dbReference type="ChEBI" id="CHEBI:50058"/>
        <dbReference type="ChEBI" id="CHEBI:57930"/>
        <dbReference type="ChEBI" id="CHEBI:73316"/>
        <dbReference type="EC" id="1.17.4.1"/>
    </reaction>
</comment>
<dbReference type="PANTHER" id="PTHR11573">
    <property type="entry name" value="RIBONUCLEOSIDE-DIPHOSPHATE REDUCTASE LARGE CHAIN"/>
    <property type="match status" value="1"/>
</dbReference>
<dbReference type="Pfam" id="PF00317">
    <property type="entry name" value="Ribonuc_red_lgN"/>
    <property type="match status" value="1"/>
</dbReference>
<evidence type="ECO:0000256" key="5">
    <source>
        <dbReference type="ARBA" id="ARBA00023116"/>
    </source>
</evidence>
<evidence type="ECO:0000259" key="8">
    <source>
        <dbReference type="PROSITE" id="PS51161"/>
    </source>
</evidence>
<dbReference type="GO" id="GO:0009263">
    <property type="term" value="P:deoxyribonucleotide biosynthetic process"/>
    <property type="evidence" value="ECO:0007669"/>
    <property type="project" value="UniProtKB-KW"/>
</dbReference>
<comment type="similarity">
    <text evidence="1 7">Belongs to the ribonucleoside diphosphate reductase large chain family.</text>
</comment>
<dbReference type="Gene3D" id="3.20.70.20">
    <property type="match status" value="1"/>
</dbReference>
<dbReference type="Pfam" id="PF02867">
    <property type="entry name" value="Ribonuc_red_lgC"/>
    <property type="match status" value="1"/>
</dbReference>
<dbReference type="PROSITE" id="PS51161">
    <property type="entry name" value="ATP_CONE"/>
    <property type="match status" value="1"/>
</dbReference>
<gene>
    <name evidence="9" type="ORF">Klosneuvirus_2_287</name>
</gene>
<evidence type="ECO:0000256" key="2">
    <source>
        <dbReference type="ARBA" id="ARBA00022741"/>
    </source>
</evidence>
<dbReference type="Pfam" id="PF03477">
    <property type="entry name" value="ATP-cone"/>
    <property type="match status" value="1"/>
</dbReference>
<dbReference type="PANTHER" id="PTHR11573:SF6">
    <property type="entry name" value="RIBONUCLEOSIDE-DIPHOSPHATE REDUCTASE LARGE SUBUNIT"/>
    <property type="match status" value="1"/>
</dbReference>
<dbReference type="InterPro" id="IPR005144">
    <property type="entry name" value="ATP-cone_dom"/>
</dbReference>
<dbReference type="GO" id="GO:0004748">
    <property type="term" value="F:ribonucleoside-diphosphate reductase activity, thioredoxin disulfide as acceptor"/>
    <property type="evidence" value="ECO:0007669"/>
    <property type="project" value="UniProtKB-EC"/>
</dbReference>
<protein>
    <recommendedName>
        <fullName evidence="7">Ribonucleoside-diphosphate reductase</fullName>
        <ecNumber evidence="7">1.17.4.1</ecNumber>
    </recommendedName>
</protein>
<evidence type="ECO:0000256" key="3">
    <source>
        <dbReference type="ARBA" id="ARBA00022840"/>
    </source>
</evidence>
<dbReference type="SUPFAM" id="SSF48168">
    <property type="entry name" value="R1 subunit of ribonucleotide reductase, N-terminal domain"/>
    <property type="match status" value="2"/>
</dbReference>
<keyword evidence="2 6" id="KW-0547">Nucleotide-binding</keyword>
<proteinExistence type="inferred from homology"/>
<evidence type="ECO:0000256" key="1">
    <source>
        <dbReference type="ARBA" id="ARBA00010406"/>
    </source>
</evidence>
<keyword evidence="3 6" id="KW-0067">ATP-binding</keyword>
<organism evidence="9">
    <name type="scientific">Klosneuvirus KNV1</name>
    <dbReference type="NCBI Taxonomy" id="1977640"/>
    <lineage>
        <taxon>Viruses</taxon>
        <taxon>Varidnaviria</taxon>
        <taxon>Bamfordvirae</taxon>
        <taxon>Nucleocytoviricota</taxon>
        <taxon>Megaviricetes</taxon>
        <taxon>Imitervirales</taxon>
        <taxon>Mimiviridae</taxon>
        <taxon>Klosneuvirinae</taxon>
        <taxon>Klosneuvirus</taxon>
    </lineage>
</organism>
<reference evidence="9" key="1">
    <citation type="journal article" date="2017" name="Science">
        <title>Giant viruses with an expanded complement of translation system components.</title>
        <authorList>
            <person name="Schulz F."/>
            <person name="Yutin N."/>
            <person name="Ivanova N.N."/>
            <person name="Ortega D.R."/>
            <person name="Lee T.K."/>
            <person name="Vierheilig J."/>
            <person name="Daims H."/>
            <person name="Horn M."/>
            <person name="Wagner M."/>
            <person name="Jensen G.J."/>
            <person name="Kyrpides N.C."/>
            <person name="Koonin E.V."/>
            <person name="Woyke T."/>
        </authorList>
    </citation>
    <scope>NUCLEOTIDE SEQUENCE</scope>
    <source>
        <strain evidence="9">KNV1</strain>
    </source>
</reference>
<dbReference type="UniPathway" id="UPA00326"/>
<dbReference type="InterPro" id="IPR000788">
    <property type="entry name" value="RNR_lg_C"/>
</dbReference>
<dbReference type="EC" id="1.17.4.1" evidence="7"/>